<name>A0A0D9XXI3_9ORYZ</name>
<dbReference type="EnsemblPlants" id="LPERR12G04540.1">
    <property type="protein sequence ID" value="LPERR12G04540.1"/>
    <property type="gene ID" value="LPERR12G04540"/>
</dbReference>
<dbReference type="AlphaFoldDB" id="A0A0D9XXI3"/>
<accession>A0A0D9XXI3</accession>
<keyword evidence="3" id="KW-1185">Reference proteome</keyword>
<feature type="compositionally biased region" description="Low complexity" evidence="1">
    <location>
        <begin position="186"/>
        <end position="198"/>
    </location>
</feature>
<reference evidence="2 3" key="1">
    <citation type="submission" date="2012-08" db="EMBL/GenBank/DDBJ databases">
        <title>Oryza genome evolution.</title>
        <authorList>
            <person name="Wing R.A."/>
        </authorList>
    </citation>
    <scope>NUCLEOTIDE SEQUENCE</scope>
</reference>
<feature type="region of interest" description="Disordered" evidence="1">
    <location>
        <begin position="1"/>
        <end position="26"/>
    </location>
</feature>
<dbReference type="Proteomes" id="UP000032180">
    <property type="component" value="Chromosome 12"/>
</dbReference>
<feature type="compositionally biased region" description="Basic and acidic residues" evidence="1">
    <location>
        <begin position="172"/>
        <end position="184"/>
    </location>
</feature>
<evidence type="ECO:0000313" key="3">
    <source>
        <dbReference type="Proteomes" id="UP000032180"/>
    </source>
</evidence>
<evidence type="ECO:0000313" key="2">
    <source>
        <dbReference type="EnsemblPlants" id="LPERR12G04540.1"/>
    </source>
</evidence>
<reference evidence="2" key="3">
    <citation type="submission" date="2015-04" db="UniProtKB">
        <authorList>
            <consortium name="EnsemblPlants"/>
        </authorList>
    </citation>
    <scope>IDENTIFICATION</scope>
</reference>
<feature type="region of interest" description="Disordered" evidence="1">
    <location>
        <begin position="143"/>
        <end position="222"/>
    </location>
</feature>
<evidence type="ECO:0000256" key="1">
    <source>
        <dbReference type="SAM" id="MobiDB-lite"/>
    </source>
</evidence>
<proteinExistence type="predicted"/>
<protein>
    <submittedName>
        <fullName evidence="2">Uncharacterized protein</fullName>
    </submittedName>
</protein>
<feature type="compositionally biased region" description="Pro residues" evidence="1">
    <location>
        <begin position="143"/>
        <end position="153"/>
    </location>
</feature>
<dbReference type="Gramene" id="LPERR12G04540.1">
    <property type="protein sequence ID" value="LPERR12G04540.1"/>
    <property type="gene ID" value="LPERR12G04540"/>
</dbReference>
<reference evidence="3" key="2">
    <citation type="submission" date="2013-12" db="EMBL/GenBank/DDBJ databases">
        <authorList>
            <person name="Yu Y."/>
            <person name="Lee S."/>
            <person name="de Baynast K."/>
            <person name="Wissotski M."/>
            <person name="Liu L."/>
            <person name="Talag J."/>
            <person name="Goicoechea J."/>
            <person name="Angelova A."/>
            <person name="Jetty R."/>
            <person name="Kudrna D."/>
            <person name="Golser W."/>
            <person name="Rivera L."/>
            <person name="Zhang J."/>
            <person name="Wing R."/>
        </authorList>
    </citation>
    <scope>NUCLEOTIDE SEQUENCE</scope>
</reference>
<organism evidence="2 3">
    <name type="scientific">Leersia perrieri</name>
    <dbReference type="NCBI Taxonomy" id="77586"/>
    <lineage>
        <taxon>Eukaryota</taxon>
        <taxon>Viridiplantae</taxon>
        <taxon>Streptophyta</taxon>
        <taxon>Embryophyta</taxon>
        <taxon>Tracheophyta</taxon>
        <taxon>Spermatophyta</taxon>
        <taxon>Magnoliopsida</taxon>
        <taxon>Liliopsida</taxon>
        <taxon>Poales</taxon>
        <taxon>Poaceae</taxon>
        <taxon>BOP clade</taxon>
        <taxon>Oryzoideae</taxon>
        <taxon>Oryzeae</taxon>
        <taxon>Oryzinae</taxon>
        <taxon>Leersia</taxon>
    </lineage>
</organism>
<sequence>MPADLTGRGRGRRNRRGGGEHAQRSGGVVVGATAGVVVAADCPVLRRIESLRSVTAGVPARESESKMRGGAAPAKERIVAELFFFLIGLTCGAHTVWGRFCNSATSWGTSSGLIPKMCSFSAQPSRAACSVSHDFLPLEGLWPPSPSPSPSPSPTAAAPLWRRASFPPSLPSERRRWAPRRPGEEALPGPVAPLVAPDPAIPHPTILAHPPGDSPSLPTSKG</sequence>
<dbReference type="HOGENOM" id="CLU_1246947_0_0_1"/>